<name>A0A975PX76_9MYCO</name>
<evidence type="ECO:0000313" key="2">
    <source>
        <dbReference type="EMBL" id="QUR67915.1"/>
    </source>
</evidence>
<keyword evidence="1" id="KW-1133">Transmembrane helix</keyword>
<keyword evidence="1" id="KW-0472">Membrane</keyword>
<keyword evidence="1" id="KW-0812">Transmembrane</keyword>
<keyword evidence="3" id="KW-1185">Reference proteome</keyword>
<dbReference type="Proteomes" id="UP000682202">
    <property type="component" value="Chromosome"/>
</dbReference>
<dbReference type="AlphaFoldDB" id="A0A975PX76"/>
<dbReference type="RefSeq" id="WP_211695488.1">
    <property type="nucleotide sequence ID" value="NZ_CP046600.1"/>
</dbReference>
<evidence type="ECO:0000313" key="3">
    <source>
        <dbReference type="Proteomes" id="UP000682202"/>
    </source>
</evidence>
<organism evidence="2 3">
    <name type="scientific">Mycobacterium spongiae</name>
    <dbReference type="NCBI Taxonomy" id="886343"/>
    <lineage>
        <taxon>Bacteria</taxon>
        <taxon>Bacillati</taxon>
        <taxon>Actinomycetota</taxon>
        <taxon>Actinomycetes</taxon>
        <taxon>Mycobacteriales</taxon>
        <taxon>Mycobacteriaceae</taxon>
        <taxon>Mycobacterium</taxon>
    </lineage>
</organism>
<sequence>MTTNYPPAPQWTPAPLEQARRSNTWPAVALAGIATLLGAAALVVALTRANNSTSAATPATAPRYTAAETAAAHEKLCEIYKLAARSVQIDTNSDNPAFARVGGLNGAVMLGQAVNGAPALPPGERSAAVALAEAYTNANAVASFATGRDDPAWRAAADDVIAKDAQMKSFCG</sequence>
<evidence type="ECO:0000256" key="1">
    <source>
        <dbReference type="SAM" id="Phobius"/>
    </source>
</evidence>
<protein>
    <submittedName>
        <fullName evidence="2">Uncharacterized protein</fullName>
    </submittedName>
</protein>
<dbReference type="KEGG" id="mspg:F6B93_13100"/>
<feature type="transmembrane region" description="Helical" evidence="1">
    <location>
        <begin position="25"/>
        <end position="46"/>
    </location>
</feature>
<dbReference type="EMBL" id="CP046600">
    <property type="protein sequence ID" value="QUR67915.1"/>
    <property type="molecule type" value="Genomic_DNA"/>
</dbReference>
<gene>
    <name evidence="2" type="ORF">F6B93_13100</name>
</gene>
<accession>A0A975PX76</accession>
<reference evidence="2" key="1">
    <citation type="submission" date="2019-12" db="EMBL/GenBank/DDBJ databases">
        <title>Mycobacterium spongiae sp. nov.</title>
        <authorList>
            <person name="Stinear T."/>
        </authorList>
    </citation>
    <scope>NUCLEOTIDE SEQUENCE</scope>
    <source>
        <strain evidence="2">FSD4b-SM</strain>
    </source>
</reference>
<proteinExistence type="predicted"/>